<feature type="transmembrane region" description="Helical" evidence="1">
    <location>
        <begin position="250"/>
        <end position="271"/>
    </location>
</feature>
<feature type="transmembrane region" description="Helical" evidence="1">
    <location>
        <begin position="105"/>
        <end position="126"/>
    </location>
</feature>
<keyword evidence="1" id="KW-0472">Membrane</keyword>
<dbReference type="PATRIC" id="fig|1631356.3.peg.1898"/>
<feature type="transmembrane region" description="Helical" evidence="1">
    <location>
        <begin position="81"/>
        <end position="99"/>
    </location>
</feature>
<feature type="transmembrane region" description="Helical" evidence="1">
    <location>
        <begin position="51"/>
        <end position="69"/>
    </location>
</feature>
<dbReference type="Proteomes" id="UP000037397">
    <property type="component" value="Unassembled WGS sequence"/>
</dbReference>
<evidence type="ECO:0000256" key="1">
    <source>
        <dbReference type="SAM" id="Phobius"/>
    </source>
</evidence>
<dbReference type="AlphaFoldDB" id="A0A0L6CIN1"/>
<dbReference type="RefSeq" id="WP_050669714.1">
    <property type="nucleotide sequence ID" value="NZ_LAIR01000002.1"/>
</dbReference>
<feature type="transmembrane region" description="Helical" evidence="1">
    <location>
        <begin position="300"/>
        <end position="322"/>
    </location>
</feature>
<dbReference type="STRING" id="1631356.VV01_09750"/>
<evidence type="ECO:0000313" key="2">
    <source>
        <dbReference type="EMBL" id="KNX37368.1"/>
    </source>
</evidence>
<feature type="transmembrane region" description="Helical" evidence="1">
    <location>
        <begin position="209"/>
        <end position="230"/>
    </location>
</feature>
<sequence length="398" mass="41805">MSIAPYRRVLGIDQTRHILLIAFLLRIPIMGAGVLLTLHVVNTLGREWKDAGLVSAAATLAIAVSGPWRGRLLDRIGLRRVVLPSLLVSGACWAIAPFVGYWPLLGLATVAGLFVVPTFSIIRQALIVAVPEEDRRTVLSLDGVVVELSFIVGPMLGVWLCTLLPTSWVLFGIEMISVLVAGVLWWMNPPLRSPATDLADAQADRLPRRAWFGMGFLGVCAAAFASMVVLAGSEVAVVAAMEHWDAMSQLGVVLLLWGLGSIIGGLVYGAMPHALPPFRLLGALSLVTLPMAVATDGVTLGLLSFVAGLFCAPTVTATVDAVSRIVPTAARGEAMGWHGSFMTAGSAAGAPFVGAFIDGHGAGGGFVSVSVVGLVVAVGGLWTVQVRRRLRRRLTLAA</sequence>
<dbReference type="PANTHER" id="PTHR23542">
    <property type="match status" value="1"/>
</dbReference>
<protein>
    <submittedName>
        <fullName evidence="2">Permease</fullName>
    </submittedName>
</protein>
<keyword evidence="3" id="KW-1185">Reference proteome</keyword>
<feature type="transmembrane region" description="Helical" evidence="1">
    <location>
        <begin position="18"/>
        <end position="39"/>
    </location>
</feature>
<dbReference type="InterPro" id="IPR011701">
    <property type="entry name" value="MFS"/>
</dbReference>
<dbReference type="SUPFAM" id="SSF103473">
    <property type="entry name" value="MFS general substrate transporter"/>
    <property type="match status" value="1"/>
</dbReference>
<dbReference type="OrthoDB" id="4229605at2"/>
<reference evidence="3" key="1">
    <citation type="submission" date="2015-03" db="EMBL/GenBank/DDBJ databases">
        <title>Luteipulveratus halotolerans sp. nov., a novel actinobacterium (Dermacoccaceae) from Sarawak, Malaysia.</title>
        <authorList>
            <person name="Juboi H."/>
            <person name="Basik A."/>
            <person name="Shamsul S.S."/>
            <person name="Arnold P."/>
            <person name="Schmitt E.K."/>
            <person name="Sanglier J.-J."/>
            <person name="Yeo T."/>
        </authorList>
    </citation>
    <scope>NUCLEOTIDE SEQUENCE [LARGE SCALE GENOMIC DNA]</scope>
    <source>
        <strain evidence="3">C296001</strain>
    </source>
</reference>
<dbReference type="InterPro" id="IPR036259">
    <property type="entry name" value="MFS_trans_sf"/>
</dbReference>
<evidence type="ECO:0000313" key="3">
    <source>
        <dbReference type="Proteomes" id="UP000037397"/>
    </source>
</evidence>
<name>A0A0L6CIN1_9MICO</name>
<dbReference type="PANTHER" id="PTHR23542:SF1">
    <property type="entry name" value="MAJOR FACILITATOR SUPERFAMILY (MFS) PROFILE DOMAIN-CONTAINING PROTEIN"/>
    <property type="match status" value="1"/>
</dbReference>
<accession>A0A0L6CIN1</accession>
<feature type="transmembrane region" description="Helical" evidence="1">
    <location>
        <begin position="363"/>
        <end position="384"/>
    </location>
</feature>
<dbReference type="EMBL" id="LAIR01000002">
    <property type="protein sequence ID" value="KNX37368.1"/>
    <property type="molecule type" value="Genomic_DNA"/>
</dbReference>
<feature type="transmembrane region" description="Helical" evidence="1">
    <location>
        <begin position="334"/>
        <end position="357"/>
    </location>
</feature>
<feature type="transmembrane region" description="Helical" evidence="1">
    <location>
        <begin position="278"/>
        <end position="294"/>
    </location>
</feature>
<gene>
    <name evidence="2" type="ORF">VV01_09750</name>
</gene>
<dbReference type="Gene3D" id="1.20.1250.20">
    <property type="entry name" value="MFS general substrate transporter like domains"/>
    <property type="match status" value="1"/>
</dbReference>
<comment type="caution">
    <text evidence="2">The sequence shown here is derived from an EMBL/GenBank/DDBJ whole genome shotgun (WGS) entry which is preliminary data.</text>
</comment>
<feature type="transmembrane region" description="Helical" evidence="1">
    <location>
        <begin position="138"/>
        <end position="160"/>
    </location>
</feature>
<organism evidence="2 3">
    <name type="scientific">Luteipulveratus halotolerans</name>
    <dbReference type="NCBI Taxonomy" id="1631356"/>
    <lineage>
        <taxon>Bacteria</taxon>
        <taxon>Bacillati</taxon>
        <taxon>Actinomycetota</taxon>
        <taxon>Actinomycetes</taxon>
        <taxon>Micrococcales</taxon>
        <taxon>Dermacoccaceae</taxon>
        <taxon>Luteipulveratus</taxon>
    </lineage>
</organism>
<feature type="transmembrane region" description="Helical" evidence="1">
    <location>
        <begin position="166"/>
        <end position="188"/>
    </location>
</feature>
<proteinExistence type="predicted"/>
<keyword evidence="1" id="KW-1133">Transmembrane helix</keyword>
<dbReference type="GO" id="GO:0022857">
    <property type="term" value="F:transmembrane transporter activity"/>
    <property type="evidence" value="ECO:0007669"/>
    <property type="project" value="InterPro"/>
</dbReference>
<dbReference type="Pfam" id="PF07690">
    <property type="entry name" value="MFS_1"/>
    <property type="match status" value="1"/>
</dbReference>
<keyword evidence="1" id="KW-0812">Transmembrane</keyword>